<evidence type="ECO:0000256" key="1">
    <source>
        <dbReference type="SAM" id="Coils"/>
    </source>
</evidence>
<evidence type="ECO:0000313" key="2">
    <source>
        <dbReference type="EMBL" id="PSR72514.1"/>
    </source>
</evidence>
<name>A0A2R6NJI1_9APHY</name>
<dbReference type="EMBL" id="MLYV02001160">
    <property type="protein sequence ID" value="PSR72514.1"/>
    <property type="molecule type" value="Genomic_DNA"/>
</dbReference>
<gene>
    <name evidence="2" type="ORF">PHLCEN_2v11614</name>
</gene>
<feature type="coiled-coil region" evidence="1">
    <location>
        <begin position="22"/>
        <end position="49"/>
    </location>
</feature>
<organism evidence="2 3">
    <name type="scientific">Hermanssonia centrifuga</name>
    <dbReference type="NCBI Taxonomy" id="98765"/>
    <lineage>
        <taxon>Eukaryota</taxon>
        <taxon>Fungi</taxon>
        <taxon>Dikarya</taxon>
        <taxon>Basidiomycota</taxon>
        <taxon>Agaricomycotina</taxon>
        <taxon>Agaricomycetes</taxon>
        <taxon>Polyporales</taxon>
        <taxon>Meruliaceae</taxon>
        <taxon>Hermanssonia</taxon>
    </lineage>
</organism>
<proteinExistence type="predicted"/>
<reference evidence="2 3" key="1">
    <citation type="submission" date="2018-02" db="EMBL/GenBank/DDBJ databases">
        <title>Genome sequence of the basidiomycete white-rot fungus Phlebia centrifuga.</title>
        <authorList>
            <person name="Granchi Z."/>
            <person name="Peng M."/>
            <person name="de Vries R.P."/>
            <person name="Hilden K."/>
            <person name="Makela M.R."/>
            <person name="Grigoriev I."/>
            <person name="Riley R."/>
        </authorList>
    </citation>
    <scope>NUCLEOTIDE SEQUENCE [LARGE SCALE GENOMIC DNA]</scope>
    <source>
        <strain evidence="2 3">FBCC195</strain>
    </source>
</reference>
<protein>
    <submittedName>
        <fullName evidence="2">Uncharacterized protein</fullName>
    </submittedName>
</protein>
<dbReference type="Proteomes" id="UP000186601">
    <property type="component" value="Unassembled WGS sequence"/>
</dbReference>
<sequence length="186" mass="21569">MEVIPQDPQLAHEFCKFLGEKLKDMKALLDAAVQENELLRREIHTLRREPRHLTNQDRMYSGDEKPQLEVGCREGSCPSAHEVQLLQERNQELEELLNSQSVAHEAKTDEMKEKLEAAISKYKECKLKLRTCRQELQNNKGLPEAPRDENIEIRNKEIDETARGKASILRLRDYGVSFFDIDIPDS</sequence>
<evidence type="ECO:0000313" key="3">
    <source>
        <dbReference type="Proteomes" id="UP000186601"/>
    </source>
</evidence>
<keyword evidence="1" id="KW-0175">Coiled coil</keyword>
<dbReference type="AlphaFoldDB" id="A0A2R6NJI1"/>
<accession>A0A2R6NJI1</accession>
<keyword evidence="3" id="KW-1185">Reference proteome</keyword>
<comment type="caution">
    <text evidence="2">The sequence shown here is derived from an EMBL/GenBank/DDBJ whole genome shotgun (WGS) entry which is preliminary data.</text>
</comment>